<dbReference type="Proteomes" id="UP000708208">
    <property type="component" value="Unassembled WGS sequence"/>
</dbReference>
<comment type="caution">
    <text evidence="7">The sequence shown here is derived from an EMBL/GenBank/DDBJ whole genome shotgun (WGS) entry which is preliminary data.</text>
</comment>
<sequence>MGVSSRVRTALNRDVGSRDIEFIGIIKTIRTTLVDISELPSKDYTTVLVQGSGTFAVESVLNSTSDRDKSILILASGAYGKRMKLICDKAGIESTMLLFSENEPMPLEQVREVLKTQGGSFGAVAVVHCETTSGILNPISEIGRIVKETDDKLLFIVDAMSSFGGVVADFTGVDFLISSANKCIQGVPGFAFVIARIDKLVECQGKATSLSLDLYDQWKGLEGNGQFRFTPPTHCLLGFMEALNELATEGGIPARAKRYQENNRIIKEGMKKLGFRTFVDDANDGHIITSFYYPNNENFQFEEFYDRLSDKGQLIYPGKVTKADCFRIGNIGHLFPADMYHLLDCIELVLKAMHISVPVS</sequence>
<dbReference type="EC" id="2.6.1.44" evidence="5"/>
<dbReference type="GO" id="GO:0047304">
    <property type="term" value="F:2-aminoethylphosphonate-pyruvate transaminase activity"/>
    <property type="evidence" value="ECO:0007669"/>
    <property type="project" value="InterPro"/>
</dbReference>
<gene>
    <name evidence="7" type="ORF">AFUS01_LOCUS23157</name>
</gene>
<feature type="domain" description="Aminotransferase class V" evidence="6">
    <location>
        <begin position="9"/>
        <end position="296"/>
    </location>
</feature>
<evidence type="ECO:0000259" key="6">
    <source>
        <dbReference type="Pfam" id="PF00266"/>
    </source>
</evidence>
<dbReference type="NCBIfam" id="TIGR02326">
    <property type="entry name" value="transamin_PhnW"/>
    <property type="match status" value="1"/>
</dbReference>
<evidence type="ECO:0000256" key="2">
    <source>
        <dbReference type="ARBA" id="ARBA00022576"/>
    </source>
</evidence>
<evidence type="ECO:0000313" key="8">
    <source>
        <dbReference type="Proteomes" id="UP000708208"/>
    </source>
</evidence>
<dbReference type="PANTHER" id="PTHR42778:SF1">
    <property type="entry name" value="2-AMINOETHYLPHOSPHONATE--PYRUVATE TRANSAMINASE"/>
    <property type="match status" value="1"/>
</dbReference>
<dbReference type="OrthoDB" id="7403325at2759"/>
<proteinExistence type="inferred from homology"/>
<evidence type="ECO:0000313" key="7">
    <source>
        <dbReference type="EMBL" id="CAG7734787.1"/>
    </source>
</evidence>
<name>A0A8J2KBW3_9HEXA</name>
<dbReference type="NCBIfam" id="NF010006">
    <property type="entry name" value="PRK13479.1"/>
    <property type="match status" value="1"/>
</dbReference>
<dbReference type="InterPro" id="IPR024169">
    <property type="entry name" value="SP_NH2Trfase/AEP_transaminase"/>
</dbReference>
<dbReference type="Pfam" id="PF00266">
    <property type="entry name" value="Aminotran_5"/>
    <property type="match status" value="1"/>
</dbReference>
<comment type="similarity">
    <text evidence="5">Belongs to the class-V pyridoxal-phosphate-dependent aminotransferase family.</text>
</comment>
<evidence type="ECO:0000256" key="1">
    <source>
        <dbReference type="ARBA" id="ARBA00001933"/>
    </source>
</evidence>
<dbReference type="EMBL" id="CAJVCH010276371">
    <property type="protein sequence ID" value="CAG7734787.1"/>
    <property type="molecule type" value="Genomic_DNA"/>
</dbReference>
<evidence type="ECO:0000256" key="4">
    <source>
        <dbReference type="ARBA" id="ARBA00022898"/>
    </source>
</evidence>
<dbReference type="InterPro" id="IPR000192">
    <property type="entry name" value="Aminotrans_V_dom"/>
</dbReference>
<dbReference type="InterPro" id="IPR012703">
    <property type="entry name" value="NH2EtPonate_pyrv_transaminase"/>
</dbReference>
<reference evidence="7" key="1">
    <citation type="submission" date="2021-06" db="EMBL/GenBank/DDBJ databases">
        <authorList>
            <person name="Hodson N. C."/>
            <person name="Mongue J. A."/>
            <person name="Jaron S. K."/>
        </authorList>
    </citation>
    <scope>NUCLEOTIDE SEQUENCE</scope>
</reference>
<comment type="catalytic activity">
    <reaction evidence="5">
        <text>glyoxylate + L-alanine = glycine + pyruvate</text>
        <dbReference type="Rhea" id="RHEA:24248"/>
        <dbReference type="ChEBI" id="CHEBI:15361"/>
        <dbReference type="ChEBI" id="CHEBI:36655"/>
        <dbReference type="ChEBI" id="CHEBI:57305"/>
        <dbReference type="ChEBI" id="CHEBI:57972"/>
        <dbReference type="EC" id="2.6.1.44"/>
    </reaction>
</comment>
<dbReference type="PIRSF" id="PIRSF000524">
    <property type="entry name" value="SPT"/>
    <property type="match status" value="1"/>
</dbReference>
<keyword evidence="8" id="KW-1185">Reference proteome</keyword>
<protein>
    <recommendedName>
        <fullName evidence="5">Alanine--glyoxylate aminotransferase</fullName>
        <ecNumber evidence="5">2.6.1.44</ecNumber>
    </recommendedName>
</protein>
<keyword evidence="3" id="KW-0808">Transferase</keyword>
<comment type="cofactor">
    <cofactor evidence="1 5">
        <name>pyridoxal 5'-phosphate</name>
        <dbReference type="ChEBI" id="CHEBI:597326"/>
    </cofactor>
</comment>
<dbReference type="PANTHER" id="PTHR42778">
    <property type="entry name" value="2-AMINOETHYLPHOSPHONATE--PYRUVATE TRANSAMINASE"/>
    <property type="match status" value="1"/>
</dbReference>
<organism evidence="7 8">
    <name type="scientific">Allacma fusca</name>
    <dbReference type="NCBI Taxonomy" id="39272"/>
    <lineage>
        <taxon>Eukaryota</taxon>
        <taxon>Metazoa</taxon>
        <taxon>Ecdysozoa</taxon>
        <taxon>Arthropoda</taxon>
        <taxon>Hexapoda</taxon>
        <taxon>Collembola</taxon>
        <taxon>Symphypleona</taxon>
        <taxon>Sminthuridae</taxon>
        <taxon>Allacma</taxon>
    </lineage>
</organism>
<accession>A0A8J2KBW3</accession>
<dbReference type="HAMAP" id="MF_01376">
    <property type="entry name" value="PhnW_aminotrans_5"/>
    <property type="match status" value="1"/>
</dbReference>
<dbReference type="NCBIfam" id="TIGR03301">
    <property type="entry name" value="PhnW-AepZ"/>
    <property type="match status" value="1"/>
</dbReference>
<dbReference type="AlphaFoldDB" id="A0A8J2KBW3"/>
<dbReference type="GO" id="GO:0019700">
    <property type="term" value="P:organic phosphonate catabolic process"/>
    <property type="evidence" value="ECO:0007669"/>
    <property type="project" value="InterPro"/>
</dbReference>
<keyword evidence="2" id="KW-0032">Aminotransferase</keyword>
<evidence type="ECO:0000256" key="3">
    <source>
        <dbReference type="ARBA" id="ARBA00022679"/>
    </source>
</evidence>
<keyword evidence="4 5" id="KW-0663">Pyridoxal phosphate</keyword>
<evidence type="ECO:0000256" key="5">
    <source>
        <dbReference type="PIRNR" id="PIRNR000524"/>
    </source>
</evidence>